<evidence type="ECO:0000313" key="2">
    <source>
        <dbReference type="Proteomes" id="UP000001519"/>
    </source>
</evidence>
<dbReference type="OMA" id="HALIFNH"/>
<dbReference type="AlphaFoldDB" id="A0A2I2ZID9"/>
<reference evidence="1 2" key="2">
    <citation type="journal article" date="2012" name="Nature">
        <title>Insights into hominid evolution from the gorilla genome sequence.</title>
        <authorList>
            <person name="Scally A."/>
            <person name="Dutheil J.Y."/>
            <person name="Hillier L.W."/>
            <person name="Jordan G.E."/>
            <person name="Goodhead I."/>
            <person name="Herrero J."/>
            <person name="Hobolth A."/>
            <person name="Lappalainen T."/>
            <person name="Mailund T."/>
            <person name="Marques-Bonet T."/>
            <person name="McCarthy S."/>
            <person name="Montgomery S.H."/>
            <person name="Schwalie P.C."/>
            <person name="Tang Y.A."/>
            <person name="Ward M.C."/>
            <person name="Xue Y."/>
            <person name="Yngvadottir B."/>
            <person name="Alkan C."/>
            <person name="Andersen L.N."/>
            <person name="Ayub Q."/>
            <person name="Ball E.V."/>
            <person name="Beal K."/>
            <person name="Bradley B.J."/>
            <person name="Chen Y."/>
            <person name="Clee C.M."/>
            <person name="Fitzgerald S."/>
            <person name="Graves T.A."/>
            <person name="Gu Y."/>
            <person name="Heath P."/>
            <person name="Heger A."/>
            <person name="Karakoc E."/>
            <person name="Kolb-Kokocinski A."/>
            <person name="Laird G.K."/>
            <person name="Lunter G."/>
            <person name="Meader S."/>
            <person name="Mort M."/>
            <person name="Mullikin J.C."/>
            <person name="Munch K."/>
            <person name="O'Connor T.D."/>
            <person name="Phillips A.D."/>
            <person name="Prado-Martinez J."/>
            <person name="Rogers A.S."/>
            <person name="Sajjadian S."/>
            <person name="Schmidt D."/>
            <person name="Shaw K."/>
            <person name="Simpson J.T."/>
            <person name="Stenson P.D."/>
            <person name="Turner D.J."/>
            <person name="Vigilant L."/>
            <person name="Vilella A.J."/>
            <person name="Whitener W."/>
            <person name="Zhu B."/>
            <person name="Cooper D.N."/>
            <person name="de Jong P."/>
            <person name="Dermitzakis E.T."/>
            <person name="Eichler E.E."/>
            <person name="Flicek P."/>
            <person name="Goldman N."/>
            <person name="Mundy N.I."/>
            <person name="Ning Z."/>
            <person name="Odom D.T."/>
            <person name="Ponting C.P."/>
            <person name="Quail M.A."/>
            <person name="Ryder O.A."/>
            <person name="Searle S.M."/>
            <person name="Warren W.C."/>
            <person name="Wilson R.K."/>
            <person name="Schierup M.H."/>
            <person name="Rogers J."/>
            <person name="Tyler-Smith C."/>
            <person name="Durbin R."/>
        </authorList>
    </citation>
    <scope>NUCLEOTIDE SEQUENCE [LARGE SCALE GENOMIC DNA]</scope>
</reference>
<dbReference type="Proteomes" id="UP000001519">
    <property type="component" value="Chromosome 7"/>
</dbReference>
<dbReference type="Bgee" id="ENSGGOG00000038449">
    <property type="expression patterns" value="Expressed in frontal cortex and 1 other cell type or tissue"/>
</dbReference>
<accession>A0A2I2ZID9</accession>
<dbReference type="Ensembl" id="ENSGGOT00000055446.1">
    <property type="protein sequence ID" value="ENSGGOP00000047021.1"/>
    <property type="gene ID" value="ENSGGOG00000038449.1"/>
</dbReference>
<evidence type="ECO:0000313" key="1">
    <source>
        <dbReference type="Ensembl" id="ENSGGOP00000047021.1"/>
    </source>
</evidence>
<dbReference type="EMBL" id="CABD030049998">
    <property type="status" value="NOT_ANNOTATED_CDS"/>
    <property type="molecule type" value="Genomic_DNA"/>
</dbReference>
<dbReference type="InParanoid" id="A0A2I2ZID9"/>
<protein>
    <submittedName>
        <fullName evidence="1">Uncharacterized protein</fullName>
    </submittedName>
</protein>
<name>A0A2I2ZID9_GORGO</name>
<proteinExistence type="predicted"/>
<reference evidence="1" key="4">
    <citation type="submission" date="2025-09" db="UniProtKB">
        <authorList>
            <consortium name="Ensembl"/>
        </authorList>
    </citation>
    <scope>IDENTIFICATION</scope>
</reference>
<keyword evidence="2" id="KW-1185">Reference proteome</keyword>
<dbReference type="GeneTree" id="ENSGT01150000288559"/>
<reference evidence="1" key="3">
    <citation type="submission" date="2025-08" db="UniProtKB">
        <authorList>
            <consortium name="Ensembl"/>
        </authorList>
    </citation>
    <scope>IDENTIFICATION</scope>
</reference>
<organism evidence="1 2">
    <name type="scientific">Gorilla gorilla gorilla</name>
    <name type="common">Western lowland gorilla</name>
    <dbReference type="NCBI Taxonomy" id="9595"/>
    <lineage>
        <taxon>Eukaryota</taxon>
        <taxon>Metazoa</taxon>
        <taxon>Chordata</taxon>
        <taxon>Craniata</taxon>
        <taxon>Vertebrata</taxon>
        <taxon>Euteleostomi</taxon>
        <taxon>Mammalia</taxon>
        <taxon>Eutheria</taxon>
        <taxon>Euarchontoglires</taxon>
        <taxon>Primates</taxon>
        <taxon>Haplorrhini</taxon>
        <taxon>Catarrhini</taxon>
        <taxon>Hominidae</taxon>
        <taxon>Gorilla</taxon>
    </lineage>
</organism>
<sequence length="52" mass="5756">MTDGCPEATSLSPATYLAVGPVERYSRSLLVHHALIFNHNYLSDSFHLHSTV</sequence>
<reference evidence="2" key="1">
    <citation type="submission" date="2011-05" db="EMBL/GenBank/DDBJ databases">
        <title>Insights into the evolution of the great apes provided by the gorilla genome.</title>
        <authorList>
            <person name="Scally A."/>
        </authorList>
    </citation>
    <scope>NUCLEOTIDE SEQUENCE [LARGE SCALE GENOMIC DNA]</scope>
</reference>